<dbReference type="GO" id="GO:0003677">
    <property type="term" value="F:DNA binding"/>
    <property type="evidence" value="ECO:0007669"/>
    <property type="project" value="UniProtKB-KW"/>
</dbReference>
<dbReference type="GO" id="GO:0008270">
    <property type="term" value="F:zinc ion binding"/>
    <property type="evidence" value="ECO:0007669"/>
    <property type="project" value="InterPro"/>
</dbReference>
<organism evidence="7 8">
    <name type="scientific">Calycina marina</name>
    <dbReference type="NCBI Taxonomy" id="1763456"/>
    <lineage>
        <taxon>Eukaryota</taxon>
        <taxon>Fungi</taxon>
        <taxon>Dikarya</taxon>
        <taxon>Ascomycota</taxon>
        <taxon>Pezizomycotina</taxon>
        <taxon>Leotiomycetes</taxon>
        <taxon>Helotiales</taxon>
        <taxon>Pezizellaceae</taxon>
        <taxon>Calycina</taxon>
    </lineage>
</organism>
<evidence type="ECO:0000256" key="1">
    <source>
        <dbReference type="ARBA" id="ARBA00022723"/>
    </source>
</evidence>
<name>A0A9P7Z0G5_9HELO</name>
<evidence type="ECO:0000256" key="5">
    <source>
        <dbReference type="ARBA" id="ARBA00023163"/>
    </source>
</evidence>
<keyword evidence="3" id="KW-0805">Transcription regulation</keyword>
<proteinExistence type="predicted"/>
<dbReference type="PANTHER" id="PTHR36206:SF12">
    <property type="entry name" value="ASPERCRYPTIN BIOSYNTHESIS CLUSTER-SPECIFIC TRANSCRIPTION REGULATOR ATNN-RELATED"/>
    <property type="match status" value="1"/>
</dbReference>
<dbReference type="InterPro" id="IPR052360">
    <property type="entry name" value="Transcr_Regulatory_Proteins"/>
</dbReference>
<keyword evidence="4" id="KW-0238">DNA-binding</keyword>
<evidence type="ECO:0000313" key="7">
    <source>
        <dbReference type="EMBL" id="KAG9243334.1"/>
    </source>
</evidence>
<accession>A0A9P7Z0G5</accession>
<evidence type="ECO:0008006" key="9">
    <source>
        <dbReference type="Google" id="ProtNLM"/>
    </source>
</evidence>
<dbReference type="EMBL" id="MU253986">
    <property type="protein sequence ID" value="KAG9243334.1"/>
    <property type="molecule type" value="Genomic_DNA"/>
</dbReference>
<evidence type="ECO:0000256" key="2">
    <source>
        <dbReference type="ARBA" id="ARBA00022833"/>
    </source>
</evidence>
<protein>
    <recommendedName>
        <fullName evidence="9">Zn(2)-C6 fungal-type domain-containing protein</fullName>
    </recommendedName>
</protein>
<gene>
    <name evidence="7" type="ORF">BJ878DRAFT_123598</name>
</gene>
<dbReference type="PANTHER" id="PTHR36206">
    <property type="entry name" value="ASPERCRYPTIN BIOSYNTHESIS CLUSTER-SPECIFIC TRANSCRIPTION REGULATOR ATNN-RELATED"/>
    <property type="match status" value="1"/>
</dbReference>
<dbReference type="OrthoDB" id="3172332at2759"/>
<evidence type="ECO:0000256" key="3">
    <source>
        <dbReference type="ARBA" id="ARBA00023015"/>
    </source>
</evidence>
<dbReference type="Proteomes" id="UP000887226">
    <property type="component" value="Unassembled WGS sequence"/>
</dbReference>
<comment type="caution">
    <text evidence="7">The sequence shown here is derived from an EMBL/GenBank/DDBJ whole genome shotgun (WGS) entry which is preliminary data.</text>
</comment>
<evidence type="ECO:0000256" key="4">
    <source>
        <dbReference type="ARBA" id="ARBA00023125"/>
    </source>
</evidence>
<sequence length="104" mass="11454">MSKPSGVRQRAKKPKVKTGCVTCKLRRVKYGEEKPYCTRCTSTGRHCDGCEATPASCQKPKDELAPYQGEFNKLKVKVMNVGTNDKSEEVSNSSVKGEIGLSLR</sequence>
<keyword evidence="6" id="KW-0539">Nucleus</keyword>
<dbReference type="GO" id="GO:0000981">
    <property type="term" value="F:DNA-binding transcription factor activity, RNA polymerase II-specific"/>
    <property type="evidence" value="ECO:0007669"/>
    <property type="project" value="InterPro"/>
</dbReference>
<dbReference type="Gene3D" id="4.10.240.10">
    <property type="entry name" value="Zn(2)-C6 fungal-type DNA-binding domain"/>
    <property type="match status" value="1"/>
</dbReference>
<keyword evidence="1" id="KW-0479">Metal-binding</keyword>
<reference evidence="7" key="1">
    <citation type="journal article" date="2021" name="IMA Fungus">
        <title>Genomic characterization of three marine fungi, including Emericellopsis atlantica sp. nov. with signatures of a generalist lifestyle and marine biomass degradation.</title>
        <authorList>
            <person name="Hagestad O.C."/>
            <person name="Hou L."/>
            <person name="Andersen J.H."/>
            <person name="Hansen E.H."/>
            <person name="Altermark B."/>
            <person name="Li C."/>
            <person name="Kuhnert E."/>
            <person name="Cox R.J."/>
            <person name="Crous P.W."/>
            <person name="Spatafora J.W."/>
            <person name="Lail K."/>
            <person name="Amirebrahimi M."/>
            <person name="Lipzen A."/>
            <person name="Pangilinan J."/>
            <person name="Andreopoulos W."/>
            <person name="Hayes R.D."/>
            <person name="Ng V."/>
            <person name="Grigoriev I.V."/>
            <person name="Jackson S.A."/>
            <person name="Sutton T.D.S."/>
            <person name="Dobson A.D.W."/>
            <person name="Rama T."/>
        </authorList>
    </citation>
    <scope>NUCLEOTIDE SEQUENCE</scope>
    <source>
        <strain evidence="7">TRa3180A</strain>
    </source>
</reference>
<keyword evidence="5" id="KW-0804">Transcription</keyword>
<dbReference type="AlphaFoldDB" id="A0A9P7Z0G5"/>
<dbReference type="SUPFAM" id="SSF57701">
    <property type="entry name" value="Zn2/Cys6 DNA-binding domain"/>
    <property type="match status" value="1"/>
</dbReference>
<keyword evidence="8" id="KW-1185">Reference proteome</keyword>
<evidence type="ECO:0000313" key="8">
    <source>
        <dbReference type="Proteomes" id="UP000887226"/>
    </source>
</evidence>
<keyword evidence="2" id="KW-0862">Zinc</keyword>
<evidence type="ECO:0000256" key="6">
    <source>
        <dbReference type="ARBA" id="ARBA00023242"/>
    </source>
</evidence>
<dbReference type="InterPro" id="IPR036864">
    <property type="entry name" value="Zn2-C6_fun-type_DNA-bd_sf"/>
</dbReference>